<dbReference type="AlphaFoldDB" id="A0AAV1DNE5"/>
<dbReference type="GO" id="GO:0005730">
    <property type="term" value="C:nucleolus"/>
    <property type="evidence" value="ECO:0007669"/>
    <property type="project" value="InterPro"/>
</dbReference>
<accession>A0AAV1DNE5</accession>
<dbReference type="PROSITE" id="PS50896">
    <property type="entry name" value="LISH"/>
    <property type="match status" value="1"/>
</dbReference>
<protein>
    <submittedName>
        <fullName evidence="3">OLC1v1008007C2</fullName>
    </submittedName>
</protein>
<evidence type="ECO:0000313" key="3">
    <source>
        <dbReference type="EMBL" id="CAI9108419.1"/>
    </source>
</evidence>
<feature type="compositionally biased region" description="Basic and acidic residues" evidence="1">
    <location>
        <begin position="185"/>
        <end position="207"/>
    </location>
</feature>
<dbReference type="InterPro" id="IPR039191">
    <property type="entry name" value="Nopp140-like"/>
</dbReference>
<keyword evidence="4" id="KW-1185">Reference proteome</keyword>
<gene>
    <name evidence="3" type="ORF">OLC1_LOCUS16514</name>
</gene>
<organism evidence="3 4">
    <name type="scientific">Oldenlandia corymbosa var. corymbosa</name>
    <dbReference type="NCBI Taxonomy" id="529605"/>
    <lineage>
        <taxon>Eukaryota</taxon>
        <taxon>Viridiplantae</taxon>
        <taxon>Streptophyta</taxon>
        <taxon>Embryophyta</taxon>
        <taxon>Tracheophyta</taxon>
        <taxon>Spermatophyta</taxon>
        <taxon>Magnoliopsida</taxon>
        <taxon>eudicotyledons</taxon>
        <taxon>Gunneridae</taxon>
        <taxon>Pentapetalae</taxon>
        <taxon>asterids</taxon>
        <taxon>lamiids</taxon>
        <taxon>Gentianales</taxon>
        <taxon>Rubiaceae</taxon>
        <taxon>Rubioideae</taxon>
        <taxon>Spermacoceae</taxon>
        <taxon>Hedyotis-Oldenlandia complex</taxon>
        <taxon>Oldenlandia</taxon>
    </lineage>
</organism>
<feature type="compositionally biased region" description="Basic and acidic residues" evidence="1">
    <location>
        <begin position="358"/>
        <end position="367"/>
    </location>
</feature>
<sequence>MPEVAGGSKQVEDYSSFSRLVAFKPRQVLLAEKKQLPKQQPGLTMTKKHDKEQLNQKTDVLKDDQKLALLHSVVKYISDKGFAKTLKKFLKEAQVKDDAWKGSSIDLECIYSKYLETCRNDETKAKSIMEQGECVKGTMLKDAESDVVKDLPSVIVNKKKKKKNKENDDSAKSSVPAVKSDNSTEDLKGKEKKQRRDKETLTEDGGNKKKKKTENDEDVKSSVPDVKQDDSLKEPADKKKKKKKSELTSESQEENGTLDSDRTEAKEKKKGKKDSLVEASDNGAEVFVKAQSHATLDAETDNKSKKRKRSASDESNETQTEVVEDFKKRKTEGLKEAEVNGETKEDNGTGSQLKTPKPTKEFDESEKGSLMSNGVGKFSDKKSAKKLRNGSAEPKTVNAFQRVKVDAVEFADERLQDNSYWAKGGAETGYGAKAQEILGQVKGRDFRHEKTKKKRGSYRGGQIDLQSHSIKFNYSDDE</sequence>
<evidence type="ECO:0000256" key="1">
    <source>
        <dbReference type="SAM" id="MobiDB-lite"/>
    </source>
</evidence>
<dbReference type="Pfam" id="PF05022">
    <property type="entry name" value="SRP40_C"/>
    <property type="match status" value="1"/>
</dbReference>
<reference evidence="3" key="1">
    <citation type="submission" date="2023-03" db="EMBL/GenBank/DDBJ databases">
        <authorList>
            <person name="Julca I."/>
        </authorList>
    </citation>
    <scope>NUCLEOTIDE SEQUENCE</scope>
</reference>
<proteinExistence type="predicted"/>
<evidence type="ECO:0000313" key="4">
    <source>
        <dbReference type="Proteomes" id="UP001161247"/>
    </source>
</evidence>
<dbReference type="InterPro" id="IPR007718">
    <property type="entry name" value="Srp40_C"/>
</dbReference>
<feature type="compositionally biased region" description="Basic and acidic residues" evidence="1">
    <location>
        <begin position="324"/>
        <end position="347"/>
    </location>
</feature>
<name>A0AAV1DNE5_OLDCO</name>
<feature type="compositionally biased region" description="Polar residues" evidence="1">
    <location>
        <begin position="248"/>
        <end position="258"/>
    </location>
</feature>
<dbReference type="EMBL" id="OX459123">
    <property type="protein sequence ID" value="CAI9108419.1"/>
    <property type="molecule type" value="Genomic_DNA"/>
</dbReference>
<dbReference type="PANTHER" id="PTHR23216:SF1">
    <property type="entry name" value="NUCLEOLAR AND COILED-BODY PHOSPHOPROTEIN 1"/>
    <property type="match status" value="1"/>
</dbReference>
<feature type="compositionally biased region" description="Basic and acidic residues" evidence="1">
    <location>
        <begin position="226"/>
        <end position="237"/>
    </location>
</feature>
<dbReference type="InterPro" id="IPR006594">
    <property type="entry name" value="LisH"/>
</dbReference>
<evidence type="ECO:0000259" key="2">
    <source>
        <dbReference type="Pfam" id="PF05022"/>
    </source>
</evidence>
<dbReference type="Proteomes" id="UP001161247">
    <property type="component" value="Chromosome 6"/>
</dbReference>
<feature type="region of interest" description="Disordered" evidence="1">
    <location>
        <begin position="158"/>
        <end position="395"/>
    </location>
</feature>
<feature type="domain" description="Srp40 C-terminal" evidence="2">
    <location>
        <begin position="400"/>
        <end position="472"/>
    </location>
</feature>
<dbReference type="PANTHER" id="PTHR23216">
    <property type="entry name" value="NUCLEOLAR AND COILED-BODY PHOSPHOPROTEIN 1"/>
    <property type="match status" value="1"/>
</dbReference>